<protein>
    <recommendedName>
        <fullName evidence="3">Response regulatory domain-containing protein</fullName>
    </recommendedName>
</protein>
<keyword evidence="5" id="KW-1185">Reference proteome</keyword>
<evidence type="ECO:0000259" key="3">
    <source>
        <dbReference type="PROSITE" id="PS50110"/>
    </source>
</evidence>
<dbReference type="InterPro" id="IPR011006">
    <property type="entry name" value="CheY-like_superfamily"/>
</dbReference>
<dbReference type="Gene3D" id="3.40.50.2300">
    <property type="match status" value="1"/>
</dbReference>
<evidence type="ECO:0000313" key="5">
    <source>
        <dbReference type="Proteomes" id="UP000095463"/>
    </source>
</evidence>
<keyword evidence="1 2" id="KW-0597">Phosphoprotein</keyword>
<sequence>MHSEKTIAIVDDDEGVRISLASLLRSFGYRVSTFGSATAFLESGAKPDCMVVDIQMPAMQGDELQARLIAEGRLIPMIFMTAFPTEAVRNRVLAAGGRAFLEKPADTDALVHEVERAVA</sequence>
<dbReference type="RefSeq" id="WP_069912009.1">
    <property type="nucleotide sequence ID" value="NZ_LAJE02000362.1"/>
</dbReference>
<comment type="caution">
    <text evidence="4">The sequence shown here is derived from an EMBL/GenBank/DDBJ whole genome shotgun (WGS) entry which is preliminary data.</text>
</comment>
<name>A0A1E5XJE4_9HYPH</name>
<dbReference type="Pfam" id="PF00072">
    <property type="entry name" value="Response_reg"/>
    <property type="match status" value="1"/>
</dbReference>
<dbReference type="SUPFAM" id="SSF52172">
    <property type="entry name" value="CheY-like"/>
    <property type="match status" value="1"/>
</dbReference>
<dbReference type="Proteomes" id="UP000095463">
    <property type="component" value="Unassembled WGS sequence"/>
</dbReference>
<proteinExistence type="predicted"/>
<dbReference type="OrthoDB" id="9782655at2"/>
<reference evidence="4 5" key="1">
    <citation type="journal article" date="2015" name="Genome Announc.">
        <title>Genome Assemblies of Three Soil-Associated Devosia species: D. insulae, D. limi, and D. soli.</title>
        <authorList>
            <person name="Hassan Y.I."/>
            <person name="Lepp D."/>
            <person name="Zhou T."/>
        </authorList>
    </citation>
    <scope>NUCLEOTIDE SEQUENCE [LARGE SCALE GENOMIC DNA]</scope>
    <source>
        <strain evidence="4 5">DS-56</strain>
    </source>
</reference>
<organism evidence="4 5">
    <name type="scientific">Devosia insulae DS-56</name>
    <dbReference type="NCBI Taxonomy" id="1116389"/>
    <lineage>
        <taxon>Bacteria</taxon>
        <taxon>Pseudomonadati</taxon>
        <taxon>Pseudomonadota</taxon>
        <taxon>Alphaproteobacteria</taxon>
        <taxon>Hyphomicrobiales</taxon>
        <taxon>Devosiaceae</taxon>
        <taxon>Devosia</taxon>
    </lineage>
</organism>
<gene>
    <name evidence="4" type="ORF">VW23_003550</name>
</gene>
<dbReference type="InterPro" id="IPR001789">
    <property type="entry name" value="Sig_transdc_resp-reg_receiver"/>
</dbReference>
<accession>A0A1E5XJE4</accession>
<dbReference type="GO" id="GO:0000160">
    <property type="term" value="P:phosphorelay signal transduction system"/>
    <property type="evidence" value="ECO:0007669"/>
    <property type="project" value="InterPro"/>
</dbReference>
<feature type="domain" description="Response regulatory" evidence="3">
    <location>
        <begin position="6"/>
        <end position="118"/>
    </location>
</feature>
<dbReference type="SMART" id="SM00448">
    <property type="entry name" value="REC"/>
    <property type="match status" value="1"/>
</dbReference>
<dbReference type="AlphaFoldDB" id="A0A1E5XJE4"/>
<evidence type="ECO:0000256" key="1">
    <source>
        <dbReference type="ARBA" id="ARBA00022553"/>
    </source>
</evidence>
<dbReference type="PANTHER" id="PTHR44591">
    <property type="entry name" value="STRESS RESPONSE REGULATOR PROTEIN 1"/>
    <property type="match status" value="1"/>
</dbReference>
<feature type="modified residue" description="4-aspartylphosphate" evidence="2">
    <location>
        <position position="53"/>
    </location>
</feature>
<dbReference type="EMBL" id="LAJE02000362">
    <property type="protein sequence ID" value="OEO28708.1"/>
    <property type="molecule type" value="Genomic_DNA"/>
</dbReference>
<evidence type="ECO:0000313" key="4">
    <source>
        <dbReference type="EMBL" id="OEO28708.1"/>
    </source>
</evidence>
<evidence type="ECO:0000256" key="2">
    <source>
        <dbReference type="PROSITE-ProRule" id="PRU00169"/>
    </source>
</evidence>
<dbReference type="PANTHER" id="PTHR44591:SF25">
    <property type="entry name" value="CHEMOTAXIS TWO-COMPONENT RESPONSE REGULATOR"/>
    <property type="match status" value="1"/>
</dbReference>
<dbReference type="InterPro" id="IPR050595">
    <property type="entry name" value="Bact_response_regulator"/>
</dbReference>
<dbReference type="PROSITE" id="PS50110">
    <property type="entry name" value="RESPONSE_REGULATORY"/>
    <property type="match status" value="1"/>
</dbReference>